<dbReference type="RefSeq" id="WP_072839299.1">
    <property type="nucleotide sequence ID" value="NZ_FQVF01000007.1"/>
</dbReference>
<dbReference type="EMBL" id="FQVF01000007">
    <property type="protein sequence ID" value="SHF33117.1"/>
    <property type="molecule type" value="Genomic_DNA"/>
</dbReference>
<dbReference type="STRING" id="1122206.SAMN02745753_01711"/>
<dbReference type="Gene3D" id="1.10.10.10">
    <property type="entry name" value="Winged helix-like DNA-binding domain superfamily/Winged helix DNA-binding domain"/>
    <property type="match status" value="1"/>
</dbReference>
<dbReference type="PANTHER" id="PTHR43022">
    <property type="entry name" value="PROTEIN SMF"/>
    <property type="match status" value="1"/>
</dbReference>
<dbReference type="Gene3D" id="3.40.50.450">
    <property type="match status" value="1"/>
</dbReference>
<dbReference type="InterPro" id="IPR036388">
    <property type="entry name" value="WH-like_DNA-bd_sf"/>
</dbReference>
<keyword evidence="5" id="KW-1185">Reference proteome</keyword>
<accession>A0A1M5ASQ1</accession>
<dbReference type="InterPro" id="IPR041614">
    <property type="entry name" value="DprA_WH"/>
</dbReference>
<reference evidence="5" key="1">
    <citation type="submission" date="2016-11" db="EMBL/GenBank/DDBJ databases">
        <authorList>
            <person name="Varghese N."/>
            <person name="Submissions S."/>
        </authorList>
    </citation>
    <scope>NUCLEOTIDE SEQUENCE [LARGE SCALE GENOMIC DNA]</scope>
    <source>
        <strain evidence="5">DSM 16579</strain>
    </source>
</reference>
<evidence type="ECO:0000313" key="5">
    <source>
        <dbReference type="Proteomes" id="UP000184517"/>
    </source>
</evidence>
<sequence>MSTSNASGLSKTDWLCLSFLSGIGPSRLSRLYTYLSQLDYHASMDNAENLPLFSNEELNDASFSEKITYDLLIALKWPEITARQAIDYFSNGILTKEQEAKRDESLAWLEEADHHLVLQEDEHYPAALKEISVAPAFLYVEGNRDALSLPKIGIVGARKCTRYGRDATFQFAEQLSARGICVVSGGAMGVDTAAHQGALYNKTTPTIAVMGTGLFHRYPHHNRQMFKEILEKGGALISEYPLSTSPRPHLFPPRNRIISGLSMGVLVSEASIKSGSLISASYAIQQNREVFALPGRLIDPQSEGCHQLLRQGATLVRHVDDILAECSELSCASITKIIKTANENSKKRPSENRNQTAGSTPILVSNQVHALPESTSDSAKAVIVIMEQEAQPMDFDALIRQSKMDAGLMMQVLMELELYGCVENREGLYCRC</sequence>
<evidence type="ECO:0000313" key="4">
    <source>
        <dbReference type="EMBL" id="SHF33117.1"/>
    </source>
</evidence>
<dbReference type="Pfam" id="PF17782">
    <property type="entry name" value="WHD_DprA"/>
    <property type="match status" value="1"/>
</dbReference>
<dbReference type="AlphaFoldDB" id="A0A1M5ASQ1"/>
<comment type="similarity">
    <text evidence="1">Belongs to the DprA/Smf family.</text>
</comment>
<evidence type="ECO:0000256" key="1">
    <source>
        <dbReference type="ARBA" id="ARBA00006525"/>
    </source>
</evidence>
<feature type="domain" description="Smf/DprA SLOG" evidence="2">
    <location>
        <begin position="116"/>
        <end position="325"/>
    </location>
</feature>
<protein>
    <submittedName>
        <fullName evidence="4">DNA processing protein</fullName>
    </submittedName>
</protein>
<dbReference type="GO" id="GO:0009294">
    <property type="term" value="P:DNA-mediated transformation"/>
    <property type="evidence" value="ECO:0007669"/>
    <property type="project" value="InterPro"/>
</dbReference>
<dbReference type="Pfam" id="PF02481">
    <property type="entry name" value="DNA_processg_A"/>
    <property type="match status" value="1"/>
</dbReference>
<dbReference type="OrthoDB" id="9785707at2"/>
<name>A0A1M5ASQ1_9GAMM</name>
<dbReference type="InterPro" id="IPR003488">
    <property type="entry name" value="DprA"/>
</dbReference>
<feature type="domain" description="DprA winged helix" evidence="3">
    <location>
        <begin position="372"/>
        <end position="427"/>
    </location>
</feature>
<dbReference type="Proteomes" id="UP000184517">
    <property type="component" value="Unassembled WGS sequence"/>
</dbReference>
<dbReference type="InterPro" id="IPR057666">
    <property type="entry name" value="DrpA_SLOG"/>
</dbReference>
<dbReference type="PANTHER" id="PTHR43022:SF1">
    <property type="entry name" value="PROTEIN SMF"/>
    <property type="match status" value="1"/>
</dbReference>
<dbReference type="NCBIfam" id="TIGR00732">
    <property type="entry name" value="dprA"/>
    <property type="match status" value="1"/>
</dbReference>
<proteinExistence type="inferred from homology"/>
<gene>
    <name evidence="4" type="ORF">SAMN02745753_01711</name>
</gene>
<evidence type="ECO:0000259" key="3">
    <source>
        <dbReference type="Pfam" id="PF17782"/>
    </source>
</evidence>
<organism evidence="4 5">
    <name type="scientific">Marinomonas polaris DSM 16579</name>
    <dbReference type="NCBI Taxonomy" id="1122206"/>
    <lineage>
        <taxon>Bacteria</taxon>
        <taxon>Pseudomonadati</taxon>
        <taxon>Pseudomonadota</taxon>
        <taxon>Gammaproteobacteria</taxon>
        <taxon>Oceanospirillales</taxon>
        <taxon>Oceanospirillaceae</taxon>
        <taxon>Marinomonas</taxon>
    </lineage>
</organism>
<evidence type="ECO:0000259" key="2">
    <source>
        <dbReference type="Pfam" id="PF02481"/>
    </source>
</evidence>
<dbReference type="SUPFAM" id="SSF102405">
    <property type="entry name" value="MCP/YpsA-like"/>
    <property type="match status" value="1"/>
</dbReference>